<evidence type="ECO:0000313" key="1">
    <source>
        <dbReference type="EMBL" id="CAA9502383.1"/>
    </source>
</evidence>
<organism evidence="1">
    <name type="scientific">uncultured Sphingomonas sp</name>
    <dbReference type="NCBI Taxonomy" id="158754"/>
    <lineage>
        <taxon>Bacteria</taxon>
        <taxon>Pseudomonadati</taxon>
        <taxon>Pseudomonadota</taxon>
        <taxon>Alphaproteobacteria</taxon>
        <taxon>Sphingomonadales</taxon>
        <taxon>Sphingomonadaceae</taxon>
        <taxon>Sphingomonas</taxon>
        <taxon>environmental samples</taxon>
    </lineage>
</organism>
<accession>A0A6J4SLH8</accession>
<sequence>METPRLHARERNGPTAAECMEDAVALLDAREAA</sequence>
<dbReference type="EMBL" id="CADCWA010000035">
    <property type="protein sequence ID" value="CAA9502383.1"/>
    <property type="molecule type" value="Genomic_DNA"/>
</dbReference>
<proteinExistence type="predicted"/>
<protein>
    <submittedName>
        <fullName evidence="1">Uncharacterized protein</fullName>
    </submittedName>
</protein>
<gene>
    <name evidence="1" type="ORF">AVDCRST_MAG31-464</name>
</gene>
<name>A0A6J4SLH8_9SPHN</name>
<dbReference type="AlphaFoldDB" id="A0A6J4SLH8"/>
<reference evidence="1" key="1">
    <citation type="submission" date="2020-02" db="EMBL/GenBank/DDBJ databases">
        <authorList>
            <person name="Meier V. D."/>
        </authorList>
    </citation>
    <scope>NUCLEOTIDE SEQUENCE</scope>
    <source>
        <strain evidence="1">AVDCRST_MAG31</strain>
    </source>
</reference>